<proteinExistence type="predicted"/>
<keyword evidence="3" id="KW-0378">Hydrolase</keyword>
<evidence type="ECO:0000259" key="1">
    <source>
        <dbReference type="Pfam" id="PF12773"/>
    </source>
</evidence>
<keyword evidence="3" id="KW-0347">Helicase</keyword>
<dbReference type="AlphaFoldDB" id="I4C6H4"/>
<dbReference type="HOGENOM" id="CLU_836087_0_0_7"/>
<dbReference type="KEGG" id="dti:Desti_2484"/>
<dbReference type="InterPro" id="IPR025874">
    <property type="entry name" value="DZR"/>
</dbReference>
<feature type="domain" description="DZANK-type" evidence="1">
    <location>
        <begin position="92"/>
        <end position="141"/>
    </location>
</feature>
<keyword evidence="4" id="KW-1185">Reference proteome</keyword>
<dbReference type="STRING" id="706587.Desti_2484"/>
<sequence>MSEDGRKRVNVSSFLDDFSRGASDQELREKFGLTHSQLSRLVGVLKERGQLTAEIARERENNLKIRFGSPQGPRDSEESLAVDLNTGLVLHCPSCGAAVKRDAQRCEYCSAPLDFSLKGKTINCPHCFAEIPADSRFCIKCAKTVKGLIKDGLVLEDRLCPRCELPMRARKIGDFSVMHCEKCTGSFIPEETFEMMQENSQRVVVSIDGGKRAPAQSDMAIRYVRCPVCRNVMNRMNFARISGIIIDSCKGHGMWFDPGEVEKIMDFVARGGLQKAKIEELERLKAEEKMQKIKNMQISGRGTSDSWDNYPGAQGALYTADIVGWVWDLLKR</sequence>
<keyword evidence="3" id="KW-0547">Nucleotide-binding</keyword>
<dbReference type="GO" id="GO:0004386">
    <property type="term" value="F:helicase activity"/>
    <property type="evidence" value="ECO:0007669"/>
    <property type="project" value="UniProtKB-KW"/>
</dbReference>
<evidence type="ECO:0000313" key="4">
    <source>
        <dbReference type="Proteomes" id="UP000006055"/>
    </source>
</evidence>
<protein>
    <submittedName>
        <fullName evidence="3">Replication restart DNA helicase PriA</fullName>
    </submittedName>
</protein>
<dbReference type="Proteomes" id="UP000006055">
    <property type="component" value="Chromosome"/>
</dbReference>
<feature type="domain" description="Transcription factor zinc-finger" evidence="2">
    <location>
        <begin position="225"/>
        <end position="265"/>
    </location>
</feature>
<dbReference type="RefSeq" id="WP_014810307.1">
    <property type="nucleotide sequence ID" value="NC_018025.1"/>
</dbReference>
<dbReference type="Pfam" id="PF12773">
    <property type="entry name" value="DZR"/>
    <property type="match status" value="1"/>
</dbReference>
<reference evidence="4" key="1">
    <citation type="submission" date="2012-06" db="EMBL/GenBank/DDBJ databases">
        <title>Complete sequence of chromosome of Desulfomonile tiedjei DSM 6799.</title>
        <authorList>
            <person name="Lucas S."/>
            <person name="Copeland A."/>
            <person name="Lapidus A."/>
            <person name="Glavina del Rio T."/>
            <person name="Dalin E."/>
            <person name="Tice H."/>
            <person name="Bruce D."/>
            <person name="Goodwin L."/>
            <person name="Pitluck S."/>
            <person name="Peters L."/>
            <person name="Ovchinnikova G."/>
            <person name="Zeytun A."/>
            <person name="Lu M."/>
            <person name="Kyrpides N."/>
            <person name="Mavromatis K."/>
            <person name="Ivanova N."/>
            <person name="Brettin T."/>
            <person name="Detter J.C."/>
            <person name="Han C."/>
            <person name="Larimer F."/>
            <person name="Land M."/>
            <person name="Hauser L."/>
            <person name="Markowitz V."/>
            <person name="Cheng J.-F."/>
            <person name="Hugenholtz P."/>
            <person name="Woyke T."/>
            <person name="Wu D."/>
            <person name="Spring S."/>
            <person name="Schroeder M."/>
            <person name="Brambilla E."/>
            <person name="Klenk H.-P."/>
            <person name="Eisen J.A."/>
        </authorList>
    </citation>
    <scope>NUCLEOTIDE SEQUENCE [LARGE SCALE GENOMIC DNA]</scope>
    <source>
        <strain evidence="4">ATCC 49306 / DSM 6799 / DCB-1</strain>
    </source>
</reference>
<dbReference type="EMBL" id="CP003360">
    <property type="protein sequence ID" value="AFM25165.1"/>
    <property type="molecule type" value="Genomic_DNA"/>
</dbReference>
<dbReference type="Pfam" id="PF13453">
    <property type="entry name" value="Zn_ribbon_TFIIB"/>
    <property type="match status" value="1"/>
</dbReference>
<dbReference type="InterPro" id="IPR027392">
    <property type="entry name" value="TF_Znf"/>
</dbReference>
<accession>I4C6H4</accession>
<evidence type="ECO:0000313" key="3">
    <source>
        <dbReference type="EMBL" id="AFM25165.1"/>
    </source>
</evidence>
<evidence type="ECO:0000259" key="2">
    <source>
        <dbReference type="Pfam" id="PF13453"/>
    </source>
</evidence>
<dbReference type="eggNOG" id="COG3809">
    <property type="taxonomic scope" value="Bacteria"/>
</dbReference>
<organism evidence="3 4">
    <name type="scientific">Desulfomonile tiedjei (strain ATCC 49306 / DSM 6799 / DCB-1)</name>
    <dbReference type="NCBI Taxonomy" id="706587"/>
    <lineage>
        <taxon>Bacteria</taxon>
        <taxon>Pseudomonadati</taxon>
        <taxon>Thermodesulfobacteriota</taxon>
        <taxon>Desulfomonilia</taxon>
        <taxon>Desulfomonilales</taxon>
        <taxon>Desulfomonilaceae</taxon>
        <taxon>Desulfomonile</taxon>
    </lineage>
</organism>
<gene>
    <name evidence="3" type="ordered locus">Desti_2484</name>
</gene>
<name>I4C6H4_DESTA</name>
<keyword evidence="3" id="KW-0067">ATP-binding</keyword>